<keyword evidence="1" id="KW-0472">Membrane</keyword>
<dbReference type="AlphaFoldDB" id="A0A9W8V8W6"/>
<feature type="transmembrane region" description="Helical" evidence="1">
    <location>
        <begin position="423"/>
        <end position="448"/>
    </location>
</feature>
<proteinExistence type="predicted"/>
<feature type="transmembrane region" description="Helical" evidence="1">
    <location>
        <begin position="102"/>
        <end position="120"/>
    </location>
</feature>
<accession>A0A9W8V8W6</accession>
<comment type="caution">
    <text evidence="2">The sequence shown here is derived from an EMBL/GenBank/DDBJ whole genome shotgun (WGS) entry which is preliminary data.</text>
</comment>
<reference evidence="2" key="1">
    <citation type="submission" date="2022-09" db="EMBL/GenBank/DDBJ databases">
        <title>Fusarium specimens isolated from Avocado Roots.</title>
        <authorList>
            <person name="Stajich J."/>
            <person name="Roper C."/>
            <person name="Heimlech-Rivalta G."/>
        </authorList>
    </citation>
    <scope>NUCLEOTIDE SEQUENCE</scope>
    <source>
        <strain evidence="2">CF00136</strain>
    </source>
</reference>
<evidence type="ECO:0000313" key="2">
    <source>
        <dbReference type="EMBL" id="KAJ4247208.1"/>
    </source>
</evidence>
<feature type="transmembrane region" description="Helical" evidence="1">
    <location>
        <begin position="31"/>
        <end position="59"/>
    </location>
</feature>
<keyword evidence="1" id="KW-1133">Transmembrane helix</keyword>
<dbReference type="Proteomes" id="UP001152049">
    <property type="component" value="Unassembled WGS sequence"/>
</dbReference>
<dbReference type="OrthoDB" id="5381672at2759"/>
<dbReference type="EMBL" id="JAOQAZ010000040">
    <property type="protein sequence ID" value="KAJ4247208.1"/>
    <property type="molecule type" value="Genomic_DNA"/>
</dbReference>
<protein>
    <submittedName>
        <fullName evidence="2">Uncharacterized protein</fullName>
    </submittedName>
</protein>
<keyword evidence="1" id="KW-0812">Transmembrane</keyword>
<gene>
    <name evidence="2" type="ORF">NW762_013347</name>
</gene>
<sequence length="542" mass="60149">MMLKPIIRSSYINQAGSLAPLDVNDINRWRVAVSLLTSVAGIFGIPIVSGLLAHGAVVYSQRRSVGQKLSVLQLLTLADRQWLNPTILWQASSDSRSLQSSLYLWLAAFLILITAIEPPLQSILVRDEDIRVVTCAGHPAMHNYYDAPKTCRYSQRDSSTEIIAWDSEPISLNFCSQNLVVQKTGQKIMSATRDDTQPYMGSDTPYPNRTNENEQTLRWHYAGGDRPYFVSSVANGTSTGVYRHHAVRMDSKAKIAKEDMIEPDMYLDPTIDAFNTVAFKTPGPLMTAALAIFGNTTFFHATSVANEETQNQTIIHMCEQPTFLFRALFSGFLVPWCSKFYRRDYADESLPPIETIIGQYFNGFSDGNVTEQALEMAMFFANEALLTTSARKRDADYINWQRVGARPIYFHAGSVITKPKKDMAAVICITILIGLQVVGLCLLMGFILRTPTWTNILDADALAQIGGQLKEWGESRPELREIPGVVGVDETRRNAESSSVRLSTSQDGSLRSRPVHLSLGGEGLVNKSVMKGMGTNSTVMYS</sequence>
<evidence type="ECO:0000313" key="3">
    <source>
        <dbReference type="Proteomes" id="UP001152049"/>
    </source>
</evidence>
<evidence type="ECO:0000256" key="1">
    <source>
        <dbReference type="SAM" id="Phobius"/>
    </source>
</evidence>
<name>A0A9W8V8W6_9HYPO</name>
<organism evidence="2 3">
    <name type="scientific">Fusarium torreyae</name>
    <dbReference type="NCBI Taxonomy" id="1237075"/>
    <lineage>
        <taxon>Eukaryota</taxon>
        <taxon>Fungi</taxon>
        <taxon>Dikarya</taxon>
        <taxon>Ascomycota</taxon>
        <taxon>Pezizomycotina</taxon>
        <taxon>Sordariomycetes</taxon>
        <taxon>Hypocreomycetidae</taxon>
        <taxon>Hypocreales</taxon>
        <taxon>Nectriaceae</taxon>
        <taxon>Fusarium</taxon>
    </lineage>
</organism>
<keyword evidence="3" id="KW-1185">Reference proteome</keyword>